<keyword evidence="1 4" id="KW-0560">Oxidoreductase</keyword>
<feature type="domain" description="GFO/IDH/MocA-like oxidoreductase" evidence="3">
    <location>
        <begin position="138"/>
        <end position="285"/>
    </location>
</feature>
<evidence type="ECO:0000259" key="3">
    <source>
        <dbReference type="Pfam" id="PF22725"/>
    </source>
</evidence>
<accession>A0A6J4VK47</accession>
<dbReference type="Pfam" id="PF22725">
    <property type="entry name" value="GFO_IDH_MocA_C3"/>
    <property type="match status" value="1"/>
</dbReference>
<dbReference type="EC" id="1.1.1.18" evidence="4"/>
<dbReference type="Pfam" id="PF01408">
    <property type="entry name" value="GFO_IDH_MocA"/>
    <property type="match status" value="1"/>
</dbReference>
<evidence type="ECO:0000259" key="2">
    <source>
        <dbReference type="Pfam" id="PF01408"/>
    </source>
</evidence>
<organism evidence="4">
    <name type="scientific">uncultured Thermomicrobiales bacterium</name>
    <dbReference type="NCBI Taxonomy" id="1645740"/>
    <lineage>
        <taxon>Bacteria</taxon>
        <taxon>Pseudomonadati</taxon>
        <taxon>Thermomicrobiota</taxon>
        <taxon>Thermomicrobia</taxon>
        <taxon>Thermomicrobiales</taxon>
        <taxon>environmental samples</taxon>
    </lineage>
</organism>
<dbReference type="EMBL" id="CADCWL010000226">
    <property type="protein sequence ID" value="CAA9581595.1"/>
    <property type="molecule type" value="Genomic_DNA"/>
</dbReference>
<evidence type="ECO:0000256" key="1">
    <source>
        <dbReference type="ARBA" id="ARBA00023002"/>
    </source>
</evidence>
<dbReference type="InterPro" id="IPR036291">
    <property type="entry name" value="NAD(P)-bd_dom_sf"/>
</dbReference>
<dbReference type="SUPFAM" id="SSF55347">
    <property type="entry name" value="Glyceraldehyde-3-phosphate dehydrogenase-like, C-terminal domain"/>
    <property type="match status" value="1"/>
</dbReference>
<dbReference type="SUPFAM" id="SSF51735">
    <property type="entry name" value="NAD(P)-binding Rossmann-fold domains"/>
    <property type="match status" value="1"/>
</dbReference>
<dbReference type="InterPro" id="IPR050463">
    <property type="entry name" value="Gfo/Idh/MocA_oxidrdct_glycsds"/>
</dbReference>
<dbReference type="PANTHER" id="PTHR43818:SF11">
    <property type="entry name" value="BCDNA.GH03377"/>
    <property type="match status" value="1"/>
</dbReference>
<dbReference type="Gene3D" id="3.40.50.720">
    <property type="entry name" value="NAD(P)-binding Rossmann-like Domain"/>
    <property type="match status" value="1"/>
</dbReference>
<sequence>MAEIGVGLVGYKFMGRTHSNAYRQVGRFFEVDPAPRMRAVCGRDEASVRAAAAQLGWEGYETDYRALVGRDDIGLVDVATPGDSHREVVLAALDAGKHVLCEKPLANTLAEAREMLAAAERAGVVAMVNFNYRRAPAVQLARQLIADGLIGEVRHWRAVYLQDWINDPSFPLVWRLQKEKAGSGALGDIAAHIVDLAHFLLGPITEVVGTLDTFIRERPLETASAGGAGLSAAAGQETGQVTVDDATSFLARFASGATGTFEATRLAPGRRNHNAFEVNGAKGSISFDLERMNELEVYFEDDPAGLQGFRTINVTEAVHPYAAAWWPAGHILGYEHTFVHAVKDLLDGIKAGQTPAPTFADGFRCQAVLDAVERSAATRAWTAPAGAE</sequence>
<proteinExistence type="predicted"/>
<dbReference type="GO" id="GO:0050112">
    <property type="term" value="F:inositol 2-dehydrogenase (NAD+) activity"/>
    <property type="evidence" value="ECO:0007669"/>
    <property type="project" value="UniProtKB-EC"/>
</dbReference>
<evidence type="ECO:0000313" key="4">
    <source>
        <dbReference type="EMBL" id="CAA9581595.1"/>
    </source>
</evidence>
<feature type="domain" description="Gfo/Idh/MocA-like oxidoreductase N-terminal" evidence="2">
    <location>
        <begin position="4"/>
        <end position="130"/>
    </location>
</feature>
<dbReference type="InterPro" id="IPR055170">
    <property type="entry name" value="GFO_IDH_MocA-like_dom"/>
</dbReference>
<name>A0A6J4VK47_9BACT</name>
<dbReference type="Gene3D" id="3.30.360.10">
    <property type="entry name" value="Dihydrodipicolinate Reductase, domain 2"/>
    <property type="match status" value="1"/>
</dbReference>
<dbReference type="AlphaFoldDB" id="A0A6J4VK47"/>
<protein>
    <submittedName>
        <fullName evidence="4">Myo-inositol 2-dehydrogenase</fullName>
        <ecNumber evidence="4">1.1.1.18</ecNumber>
    </submittedName>
</protein>
<reference evidence="4" key="1">
    <citation type="submission" date="2020-02" db="EMBL/GenBank/DDBJ databases">
        <authorList>
            <person name="Meier V. D."/>
        </authorList>
    </citation>
    <scope>NUCLEOTIDE SEQUENCE</scope>
    <source>
        <strain evidence="4">AVDCRST_MAG19</strain>
    </source>
</reference>
<dbReference type="InterPro" id="IPR000683">
    <property type="entry name" value="Gfo/Idh/MocA-like_OxRdtase_N"/>
</dbReference>
<gene>
    <name evidence="4" type="ORF">AVDCRST_MAG19-4011</name>
</gene>
<dbReference type="PANTHER" id="PTHR43818">
    <property type="entry name" value="BCDNA.GH03377"/>
    <property type="match status" value="1"/>
</dbReference>
<dbReference type="GO" id="GO:0000166">
    <property type="term" value="F:nucleotide binding"/>
    <property type="evidence" value="ECO:0007669"/>
    <property type="project" value="InterPro"/>
</dbReference>